<dbReference type="PANTHER" id="PTHR43537">
    <property type="entry name" value="TRANSCRIPTIONAL REGULATOR, GNTR FAMILY"/>
    <property type="match status" value="1"/>
</dbReference>
<comment type="caution">
    <text evidence="5">The sequence shown here is derived from an EMBL/GenBank/DDBJ whole genome shotgun (WGS) entry which is preliminary data.</text>
</comment>
<evidence type="ECO:0000256" key="2">
    <source>
        <dbReference type="ARBA" id="ARBA00023125"/>
    </source>
</evidence>
<dbReference type="Gene3D" id="1.20.120.530">
    <property type="entry name" value="GntR ligand-binding domain-like"/>
    <property type="match status" value="1"/>
</dbReference>
<dbReference type="CDD" id="cd07377">
    <property type="entry name" value="WHTH_GntR"/>
    <property type="match status" value="1"/>
</dbReference>
<keyword evidence="2" id="KW-0238">DNA-binding</keyword>
<feature type="domain" description="HTH gntR-type" evidence="4">
    <location>
        <begin position="6"/>
        <end position="73"/>
    </location>
</feature>
<dbReference type="Proteomes" id="UP000269573">
    <property type="component" value="Unassembled WGS sequence"/>
</dbReference>
<dbReference type="PROSITE" id="PS50949">
    <property type="entry name" value="HTH_GNTR"/>
    <property type="match status" value="1"/>
</dbReference>
<dbReference type="Gene3D" id="1.10.10.10">
    <property type="entry name" value="Winged helix-like DNA-binding domain superfamily/Winged helix DNA-binding domain"/>
    <property type="match status" value="1"/>
</dbReference>
<dbReference type="InterPro" id="IPR008920">
    <property type="entry name" value="TF_FadR/GntR_C"/>
</dbReference>
<dbReference type="Pfam" id="PF07729">
    <property type="entry name" value="FCD"/>
    <property type="match status" value="1"/>
</dbReference>
<dbReference type="AlphaFoldDB" id="A0A3M8D501"/>
<dbReference type="InterPro" id="IPR036388">
    <property type="entry name" value="WH-like_DNA-bd_sf"/>
</dbReference>
<sequence length="215" mass="24962">MKETKKTIALQLAEELSQRIARGILSPNEHLVETKLAEEFNTSRAPVREALLMLEKERLVTRVPHHGFVVKKFRKIEIHQLYDATFRLEEIAMAKAVNNVTDRDIQELEEILAAQWSAIQREDVVEYYSLNEKFHETIFAIANNEFLAEMHHSMRRSTRPLSVLNIGQGKNMYSSYEEHSRQLDALKKRDTEAGIQAIRDQESRSLKTLDIVYPS</sequence>
<name>A0A3M8D501_9BACL</name>
<keyword evidence="3" id="KW-0804">Transcription</keyword>
<proteinExistence type="predicted"/>
<gene>
    <name evidence="5" type="ORF">EDM59_18970</name>
</gene>
<dbReference type="RefSeq" id="WP_122925054.1">
    <property type="nucleotide sequence ID" value="NZ_RHHU01000011.1"/>
</dbReference>
<reference evidence="5 6" key="1">
    <citation type="submission" date="2018-10" db="EMBL/GenBank/DDBJ databases">
        <title>Phylogenomics of Brevibacillus.</title>
        <authorList>
            <person name="Dunlap C."/>
        </authorList>
    </citation>
    <scope>NUCLEOTIDE SEQUENCE [LARGE SCALE GENOMIC DNA]</scope>
    <source>
        <strain evidence="5 6">JCM 15774</strain>
    </source>
</reference>
<evidence type="ECO:0000313" key="6">
    <source>
        <dbReference type="Proteomes" id="UP000269573"/>
    </source>
</evidence>
<dbReference type="InterPro" id="IPR036390">
    <property type="entry name" value="WH_DNA-bd_sf"/>
</dbReference>
<dbReference type="GO" id="GO:0003677">
    <property type="term" value="F:DNA binding"/>
    <property type="evidence" value="ECO:0007669"/>
    <property type="project" value="UniProtKB-KW"/>
</dbReference>
<dbReference type="GO" id="GO:0003700">
    <property type="term" value="F:DNA-binding transcription factor activity"/>
    <property type="evidence" value="ECO:0007669"/>
    <property type="project" value="InterPro"/>
</dbReference>
<dbReference type="EMBL" id="RHHU01000011">
    <property type="protein sequence ID" value="RNB83122.1"/>
    <property type="molecule type" value="Genomic_DNA"/>
</dbReference>
<dbReference type="InterPro" id="IPR011711">
    <property type="entry name" value="GntR_C"/>
</dbReference>
<keyword evidence="1" id="KW-0805">Transcription regulation</keyword>
<organism evidence="5 6">
    <name type="scientific">Brevibacillus nitrificans</name>
    <dbReference type="NCBI Taxonomy" id="651560"/>
    <lineage>
        <taxon>Bacteria</taxon>
        <taxon>Bacillati</taxon>
        <taxon>Bacillota</taxon>
        <taxon>Bacilli</taxon>
        <taxon>Bacillales</taxon>
        <taxon>Paenibacillaceae</taxon>
        <taxon>Brevibacillus</taxon>
    </lineage>
</organism>
<keyword evidence="6" id="KW-1185">Reference proteome</keyword>
<evidence type="ECO:0000256" key="1">
    <source>
        <dbReference type="ARBA" id="ARBA00023015"/>
    </source>
</evidence>
<dbReference type="InterPro" id="IPR000524">
    <property type="entry name" value="Tscrpt_reg_HTH_GntR"/>
</dbReference>
<dbReference type="Pfam" id="PF00392">
    <property type="entry name" value="GntR"/>
    <property type="match status" value="1"/>
</dbReference>
<protein>
    <submittedName>
        <fullName evidence="5">GntR family transcriptional regulator</fullName>
    </submittedName>
</protein>
<dbReference type="SUPFAM" id="SSF48008">
    <property type="entry name" value="GntR ligand-binding domain-like"/>
    <property type="match status" value="1"/>
</dbReference>
<accession>A0A3M8D501</accession>
<dbReference type="SMART" id="SM00345">
    <property type="entry name" value="HTH_GNTR"/>
    <property type="match status" value="1"/>
</dbReference>
<dbReference type="SMART" id="SM00895">
    <property type="entry name" value="FCD"/>
    <property type="match status" value="1"/>
</dbReference>
<dbReference type="SUPFAM" id="SSF46785">
    <property type="entry name" value="Winged helix' DNA-binding domain"/>
    <property type="match status" value="1"/>
</dbReference>
<evidence type="ECO:0000313" key="5">
    <source>
        <dbReference type="EMBL" id="RNB83122.1"/>
    </source>
</evidence>
<dbReference type="PANTHER" id="PTHR43537:SF24">
    <property type="entry name" value="GLUCONATE OPERON TRANSCRIPTIONAL REPRESSOR"/>
    <property type="match status" value="1"/>
</dbReference>
<evidence type="ECO:0000259" key="4">
    <source>
        <dbReference type="PROSITE" id="PS50949"/>
    </source>
</evidence>
<evidence type="ECO:0000256" key="3">
    <source>
        <dbReference type="ARBA" id="ARBA00023163"/>
    </source>
</evidence>